<evidence type="ECO:0000256" key="3">
    <source>
        <dbReference type="ARBA" id="ARBA00022553"/>
    </source>
</evidence>
<evidence type="ECO:0000259" key="6">
    <source>
        <dbReference type="PROSITE" id="PS50109"/>
    </source>
</evidence>
<feature type="domain" description="Histidine kinase" evidence="6">
    <location>
        <begin position="417"/>
        <end position="628"/>
    </location>
</feature>
<evidence type="ECO:0000256" key="2">
    <source>
        <dbReference type="ARBA" id="ARBA00012438"/>
    </source>
</evidence>
<gene>
    <name evidence="9" type="ORF">QTN89_18930</name>
</gene>
<evidence type="ECO:0000256" key="4">
    <source>
        <dbReference type="ARBA" id="ARBA00022679"/>
    </source>
</evidence>
<dbReference type="CDD" id="cd00082">
    <property type="entry name" value="HisKA"/>
    <property type="match status" value="1"/>
</dbReference>
<dbReference type="PROSITE" id="PS50109">
    <property type="entry name" value="HIS_KIN"/>
    <property type="match status" value="1"/>
</dbReference>
<dbReference type="InterPro" id="IPR052162">
    <property type="entry name" value="Sensor_kinase/Photoreceptor"/>
</dbReference>
<keyword evidence="5" id="KW-0418">Kinase</keyword>
<dbReference type="InterPro" id="IPR001610">
    <property type="entry name" value="PAC"/>
</dbReference>
<dbReference type="Pfam" id="PF13426">
    <property type="entry name" value="PAS_9"/>
    <property type="match status" value="1"/>
</dbReference>
<dbReference type="NCBIfam" id="TIGR00229">
    <property type="entry name" value="sensory_box"/>
    <property type="match status" value="3"/>
</dbReference>
<dbReference type="CDD" id="cd00075">
    <property type="entry name" value="HATPase"/>
    <property type="match status" value="1"/>
</dbReference>
<dbReference type="CDD" id="cd00130">
    <property type="entry name" value="PAS"/>
    <property type="match status" value="3"/>
</dbReference>
<dbReference type="SMART" id="SM00387">
    <property type="entry name" value="HATPase_c"/>
    <property type="match status" value="1"/>
</dbReference>
<dbReference type="PRINTS" id="PR00344">
    <property type="entry name" value="BCTRLSENSOR"/>
</dbReference>
<dbReference type="Gene3D" id="3.30.450.20">
    <property type="entry name" value="PAS domain"/>
    <property type="match status" value="3"/>
</dbReference>
<dbReference type="InterPro" id="IPR003594">
    <property type="entry name" value="HATPase_dom"/>
</dbReference>
<dbReference type="InterPro" id="IPR003661">
    <property type="entry name" value="HisK_dim/P_dom"/>
</dbReference>
<accession>A0ABT7PMM2</accession>
<dbReference type="InterPro" id="IPR013655">
    <property type="entry name" value="PAS_fold_3"/>
</dbReference>
<feature type="domain" description="PAC" evidence="8">
    <location>
        <begin position="103"/>
        <end position="155"/>
    </location>
</feature>
<evidence type="ECO:0000259" key="7">
    <source>
        <dbReference type="PROSITE" id="PS50112"/>
    </source>
</evidence>
<evidence type="ECO:0000313" key="9">
    <source>
        <dbReference type="EMBL" id="MDM4017531.1"/>
    </source>
</evidence>
<keyword evidence="10" id="KW-1185">Reference proteome</keyword>
<dbReference type="InterPro" id="IPR013656">
    <property type="entry name" value="PAS_4"/>
</dbReference>
<dbReference type="RefSeq" id="WP_289165015.1">
    <property type="nucleotide sequence ID" value="NZ_JASZZN010000014.1"/>
</dbReference>
<dbReference type="InterPro" id="IPR000014">
    <property type="entry name" value="PAS"/>
</dbReference>
<dbReference type="PANTHER" id="PTHR43304:SF1">
    <property type="entry name" value="PAC DOMAIN-CONTAINING PROTEIN"/>
    <property type="match status" value="1"/>
</dbReference>
<dbReference type="PANTHER" id="PTHR43304">
    <property type="entry name" value="PHYTOCHROME-LIKE PROTEIN CPH1"/>
    <property type="match status" value="1"/>
</dbReference>
<dbReference type="InterPro" id="IPR004358">
    <property type="entry name" value="Sig_transdc_His_kin-like_C"/>
</dbReference>
<dbReference type="SMART" id="SM00091">
    <property type="entry name" value="PAS"/>
    <property type="match status" value="3"/>
</dbReference>
<name>A0ABT7PMM2_9BACT</name>
<keyword evidence="3" id="KW-0597">Phosphoprotein</keyword>
<dbReference type="SUPFAM" id="SSF55874">
    <property type="entry name" value="ATPase domain of HSP90 chaperone/DNA topoisomerase II/histidine kinase"/>
    <property type="match status" value="1"/>
</dbReference>
<comment type="catalytic activity">
    <reaction evidence="1">
        <text>ATP + protein L-histidine = ADP + protein N-phospho-L-histidine.</text>
        <dbReference type="EC" id="2.7.13.3"/>
    </reaction>
</comment>
<feature type="domain" description="PAS" evidence="7">
    <location>
        <begin position="275"/>
        <end position="349"/>
    </location>
</feature>
<dbReference type="InterPro" id="IPR036097">
    <property type="entry name" value="HisK_dim/P_sf"/>
</dbReference>
<dbReference type="Pfam" id="PF08447">
    <property type="entry name" value="PAS_3"/>
    <property type="match status" value="1"/>
</dbReference>
<proteinExistence type="predicted"/>
<protein>
    <recommendedName>
        <fullName evidence="2">histidine kinase</fullName>
        <ecNumber evidence="2">2.7.13.3</ecNumber>
    </recommendedName>
</protein>
<dbReference type="InterPro" id="IPR036890">
    <property type="entry name" value="HATPase_C_sf"/>
</dbReference>
<dbReference type="InterPro" id="IPR005467">
    <property type="entry name" value="His_kinase_dom"/>
</dbReference>
<dbReference type="Proteomes" id="UP001239462">
    <property type="component" value="Unassembled WGS sequence"/>
</dbReference>
<dbReference type="EC" id="2.7.13.3" evidence="2"/>
<feature type="domain" description="PAC" evidence="8">
    <location>
        <begin position="352"/>
        <end position="404"/>
    </location>
</feature>
<dbReference type="SUPFAM" id="SSF55785">
    <property type="entry name" value="PYP-like sensor domain (PAS domain)"/>
    <property type="match status" value="3"/>
</dbReference>
<sequence>MSADEMRRPDGEHSSDVVLKNKRLVDSYGHDVLLQAIFENVPECVKVFDPDGNFLVMNRAGLEMIEVDSFEEVQGTPAKYCVAPEYRPALEALLKRVMKGECGSVHYEILGKKGGRRSADTRALPLSDASGEITGILAITRDTTIEQDAEKAIQASLARLRRMVEELPVSAICIEGERVFFNRAAEKLLGYSATSVTTVQQCFDSLFRDRAPKMRGMFESARNERTTVSKELELVCKDGNKKIVEIAVYNDAHGEVWVIHDVTERKRAEEAVRQRERQLSTLLSNLPGAAYRCKNDRNWTLEFISEGCRAITGYSPAELIANMPSIGTILASGEEERVWEEVQSSIEKLQSFQLVYRIRHRDGSEHSIWEKGRGVYDADGNIEAIEGFMTDITEMERMKQELLQSERLAAMGRMFSVLAHESRNALQRIQSGVEMLKFEFDEASESYEDLRRIAGAREDLQRLYNEMRSFAGPMNLQRSDCDLSEIWKKAWMHLEPLWHPREVVLNDCDSEVDSVLNVDAFRIEQVFRNLFENALGACPDPVRLDMTCRESQIEGRPAIGVVLRDNGPGITDEQKSKIFEPFYTTKHNGTGLGMAIAKRIVEAHQGTIEVRDPEGGGAEFVLTIPRILL</sequence>
<organism evidence="9 10">
    <name type="scientific">Roseiconus lacunae</name>
    <dbReference type="NCBI Taxonomy" id="2605694"/>
    <lineage>
        <taxon>Bacteria</taxon>
        <taxon>Pseudomonadati</taxon>
        <taxon>Planctomycetota</taxon>
        <taxon>Planctomycetia</taxon>
        <taxon>Pirellulales</taxon>
        <taxon>Pirellulaceae</taxon>
        <taxon>Roseiconus</taxon>
    </lineage>
</organism>
<evidence type="ECO:0000313" key="10">
    <source>
        <dbReference type="Proteomes" id="UP001239462"/>
    </source>
</evidence>
<dbReference type="Pfam" id="PF02518">
    <property type="entry name" value="HATPase_c"/>
    <property type="match status" value="1"/>
</dbReference>
<reference evidence="9 10" key="1">
    <citation type="submission" date="2023-06" db="EMBL/GenBank/DDBJ databases">
        <title>Roseiconus lacunae JC819 isolated from Gulf of Mannar region, Tamil Nadu.</title>
        <authorList>
            <person name="Pk S."/>
            <person name="Ch S."/>
            <person name="Ch V.R."/>
        </authorList>
    </citation>
    <scope>NUCLEOTIDE SEQUENCE [LARGE SCALE GENOMIC DNA]</scope>
    <source>
        <strain evidence="9 10">JC819</strain>
    </source>
</reference>
<dbReference type="Gene3D" id="3.30.565.10">
    <property type="entry name" value="Histidine kinase-like ATPase, C-terminal domain"/>
    <property type="match status" value="1"/>
</dbReference>
<evidence type="ECO:0000259" key="8">
    <source>
        <dbReference type="PROSITE" id="PS50113"/>
    </source>
</evidence>
<evidence type="ECO:0000256" key="1">
    <source>
        <dbReference type="ARBA" id="ARBA00000085"/>
    </source>
</evidence>
<dbReference type="PROSITE" id="PS50113">
    <property type="entry name" value="PAC"/>
    <property type="match status" value="2"/>
</dbReference>
<dbReference type="PROSITE" id="PS50112">
    <property type="entry name" value="PAS"/>
    <property type="match status" value="1"/>
</dbReference>
<dbReference type="SUPFAM" id="SSF47384">
    <property type="entry name" value="Homodimeric domain of signal transducing histidine kinase"/>
    <property type="match status" value="1"/>
</dbReference>
<evidence type="ECO:0000256" key="5">
    <source>
        <dbReference type="ARBA" id="ARBA00022777"/>
    </source>
</evidence>
<dbReference type="InterPro" id="IPR035965">
    <property type="entry name" value="PAS-like_dom_sf"/>
</dbReference>
<dbReference type="EMBL" id="JASZZN010000014">
    <property type="protein sequence ID" value="MDM4017531.1"/>
    <property type="molecule type" value="Genomic_DNA"/>
</dbReference>
<keyword evidence="4" id="KW-0808">Transferase</keyword>
<dbReference type="InterPro" id="IPR000700">
    <property type="entry name" value="PAS-assoc_C"/>
</dbReference>
<dbReference type="SMART" id="SM00086">
    <property type="entry name" value="PAC"/>
    <property type="match status" value="3"/>
</dbReference>
<dbReference type="Pfam" id="PF08448">
    <property type="entry name" value="PAS_4"/>
    <property type="match status" value="1"/>
</dbReference>
<dbReference type="Gene3D" id="1.10.287.130">
    <property type="match status" value="1"/>
</dbReference>
<comment type="caution">
    <text evidence="9">The sequence shown here is derived from an EMBL/GenBank/DDBJ whole genome shotgun (WGS) entry which is preliminary data.</text>
</comment>